<protein>
    <recommendedName>
        <fullName evidence="8">Kinase</fullName>
        <ecNumber evidence="8">2.7.-.-</ecNumber>
    </recommendedName>
</protein>
<accession>A0A2A2KQ59</accession>
<evidence type="ECO:0000256" key="6">
    <source>
        <dbReference type="ARBA" id="ARBA00036164"/>
    </source>
</evidence>
<dbReference type="GO" id="GO:0005634">
    <property type="term" value="C:nucleus"/>
    <property type="evidence" value="ECO:0007669"/>
    <property type="project" value="TreeGrafter"/>
</dbReference>
<dbReference type="GO" id="GO:0008440">
    <property type="term" value="F:inositol-1,4,5-trisphosphate 3-kinase activity"/>
    <property type="evidence" value="ECO:0007669"/>
    <property type="project" value="TreeGrafter"/>
</dbReference>
<evidence type="ECO:0000256" key="1">
    <source>
        <dbReference type="ARBA" id="ARBA00007374"/>
    </source>
</evidence>
<dbReference type="Gene3D" id="3.30.470.160">
    <property type="entry name" value="Inositol polyphosphate kinase"/>
    <property type="match status" value="1"/>
</dbReference>
<evidence type="ECO:0000256" key="5">
    <source>
        <dbReference type="ARBA" id="ARBA00022840"/>
    </source>
</evidence>
<keyword evidence="3" id="KW-0547">Nucleotide-binding</keyword>
<dbReference type="PANTHER" id="PTHR12400:SF51">
    <property type="entry name" value="INOSITOL POLYPHOSPHATE MULTIKINASE"/>
    <property type="match status" value="1"/>
</dbReference>
<name>A0A2A2KQ59_9BILA</name>
<evidence type="ECO:0000313" key="9">
    <source>
        <dbReference type="EMBL" id="PAV76075.1"/>
    </source>
</evidence>
<dbReference type="GO" id="GO:0005737">
    <property type="term" value="C:cytoplasm"/>
    <property type="evidence" value="ECO:0007669"/>
    <property type="project" value="TreeGrafter"/>
</dbReference>
<comment type="catalytic activity">
    <reaction evidence="6">
        <text>1D-myo-inositol 1,4,5-trisphosphate + 2 ATP = 1D-myo-inositol 1,3,4,5,6-pentakisphosphate + 2 ADP + 2 H(+)</text>
        <dbReference type="Rhea" id="RHEA:32359"/>
        <dbReference type="ChEBI" id="CHEBI:15378"/>
        <dbReference type="ChEBI" id="CHEBI:30616"/>
        <dbReference type="ChEBI" id="CHEBI:57733"/>
        <dbReference type="ChEBI" id="CHEBI:203600"/>
        <dbReference type="ChEBI" id="CHEBI:456216"/>
        <dbReference type="EC" id="2.7.1.151"/>
    </reaction>
</comment>
<dbReference type="Pfam" id="PF03770">
    <property type="entry name" value="IPK"/>
    <property type="match status" value="1"/>
</dbReference>
<dbReference type="InterPro" id="IPR038286">
    <property type="entry name" value="IPK_sf"/>
</dbReference>
<dbReference type="SUPFAM" id="SSF56104">
    <property type="entry name" value="SAICAR synthase-like"/>
    <property type="match status" value="1"/>
</dbReference>
<dbReference type="Proteomes" id="UP000218231">
    <property type="component" value="Unassembled WGS sequence"/>
</dbReference>
<dbReference type="GO" id="GO:0047326">
    <property type="term" value="F:inositol-1,3,4,6-tetrakisphosphate 5-kinase activity"/>
    <property type="evidence" value="ECO:0007669"/>
    <property type="project" value="RHEA"/>
</dbReference>
<dbReference type="EMBL" id="LIAE01007969">
    <property type="protein sequence ID" value="PAV76075.1"/>
    <property type="molecule type" value="Genomic_DNA"/>
</dbReference>
<evidence type="ECO:0000256" key="7">
    <source>
        <dbReference type="ARBA" id="ARBA00036525"/>
    </source>
</evidence>
<dbReference type="STRING" id="2018661.A0A2A2KQ59"/>
<dbReference type="EC" id="2.7.-.-" evidence="8"/>
<evidence type="ECO:0000256" key="3">
    <source>
        <dbReference type="ARBA" id="ARBA00022741"/>
    </source>
</evidence>
<keyword evidence="5" id="KW-0067">ATP-binding</keyword>
<dbReference type="GO" id="GO:0005524">
    <property type="term" value="F:ATP binding"/>
    <property type="evidence" value="ECO:0007669"/>
    <property type="project" value="UniProtKB-KW"/>
</dbReference>
<dbReference type="PANTHER" id="PTHR12400">
    <property type="entry name" value="INOSITOL POLYPHOSPHATE KINASE"/>
    <property type="match status" value="1"/>
</dbReference>
<keyword evidence="10" id="KW-1185">Reference proteome</keyword>
<evidence type="ECO:0000256" key="4">
    <source>
        <dbReference type="ARBA" id="ARBA00022777"/>
    </source>
</evidence>
<dbReference type="AlphaFoldDB" id="A0A2A2KQ59"/>
<gene>
    <name evidence="9" type="ORF">WR25_24753</name>
</gene>
<evidence type="ECO:0000313" key="10">
    <source>
        <dbReference type="Proteomes" id="UP000218231"/>
    </source>
</evidence>
<comment type="similarity">
    <text evidence="1 8">Belongs to the inositol phosphokinase (IPK) family.</text>
</comment>
<keyword evidence="4 8" id="KW-0418">Kinase</keyword>
<dbReference type="InterPro" id="IPR005522">
    <property type="entry name" value="IPK"/>
</dbReference>
<proteinExistence type="inferred from homology"/>
<dbReference type="OrthoDB" id="338650at2759"/>
<comment type="catalytic activity">
    <reaction evidence="7">
        <text>1D-myo-inositol 1,3,4,6-tetrakisphosphate + ATP = 1D-myo-inositol 1,3,4,5,6-pentakisphosphate + ADP + H(+)</text>
        <dbReference type="Rhea" id="RHEA:12717"/>
        <dbReference type="ChEBI" id="CHEBI:15378"/>
        <dbReference type="ChEBI" id="CHEBI:30616"/>
        <dbReference type="ChEBI" id="CHEBI:57660"/>
        <dbReference type="ChEBI" id="CHEBI:57733"/>
        <dbReference type="ChEBI" id="CHEBI:456216"/>
        <dbReference type="EC" id="2.7.1.140"/>
    </reaction>
</comment>
<evidence type="ECO:0000256" key="2">
    <source>
        <dbReference type="ARBA" id="ARBA00022679"/>
    </source>
</evidence>
<reference evidence="9 10" key="1">
    <citation type="journal article" date="2017" name="Curr. Biol.">
        <title>Genome architecture and evolution of a unichromosomal asexual nematode.</title>
        <authorList>
            <person name="Fradin H."/>
            <person name="Zegar C."/>
            <person name="Gutwein M."/>
            <person name="Lucas J."/>
            <person name="Kovtun M."/>
            <person name="Corcoran D."/>
            <person name="Baugh L.R."/>
            <person name="Kiontke K."/>
            <person name="Gunsalus K."/>
            <person name="Fitch D.H."/>
            <person name="Piano F."/>
        </authorList>
    </citation>
    <scope>NUCLEOTIDE SEQUENCE [LARGE SCALE GENOMIC DNA]</scope>
    <source>
        <strain evidence="9">PF1309</strain>
    </source>
</reference>
<evidence type="ECO:0000256" key="8">
    <source>
        <dbReference type="RuleBase" id="RU363090"/>
    </source>
</evidence>
<keyword evidence="2 8" id="KW-0808">Transferase</keyword>
<dbReference type="GO" id="GO:0032958">
    <property type="term" value="P:inositol phosphate biosynthetic process"/>
    <property type="evidence" value="ECO:0007669"/>
    <property type="project" value="InterPro"/>
</dbReference>
<comment type="caution">
    <text evidence="9">The sequence shown here is derived from an EMBL/GenBank/DDBJ whole genome shotgun (WGS) entry which is preliminary data.</text>
</comment>
<sequence length="305" mass="34972">MVEESLPNDYDWFIDQIAGHHPSVIKNGKREIGILKNRNDPSIILKPKQSGGRGECEVSVYSLLSAGRTASLRNGQKVSSNSTTSGKNKWFDWEHAREEDIQGLAKITAKFHGLQTLRVDGEDHEFMVLTDMTSPYTRPAILDIKVGKRTYDPLADREKQEKEVSKYPALEIIGFRLLGYKVHRSNNQIESKDKEWGKSYDETNVEKGLYEFFSARSVEDTKEVVSQSIVQIDRVTEWFAAQRSFHFFASSLLFVYEMDETKLPNISVSMIDFSHVFPAEGHPDENYEHGLIHLRERLQSLLSRD</sequence>
<organism evidence="9 10">
    <name type="scientific">Diploscapter pachys</name>
    <dbReference type="NCBI Taxonomy" id="2018661"/>
    <lineage>
        <taxon>Eukaryota</taxon>
        <taxon>Metazoa</taxon>
        <taxon>Ecdysozoa</taxon>
        <taxon>Nematoda</taxon>
        <taxon>Chromadorea</taxon>
        <taxon>Rhabditida</taxon>
        <taxon>Rhabditina</taxon>
        <taxon>Rhabditomorpha</taxon>
        <taxon>Rhabditoidea</taxon>
        <taxon>Rhabditidae</taxon>
        <taxon>Diploscapter</taxon>
    </lineage>
</organism>